<keyword evidence="4" id="KW-1185">Reference proteome</keyword>
<evidence type="ECO:0000313" key="4">
    <source>
        <dbReference type="Proteomes" id="UP001444661"/>
    </source>
</evidence>
<proteinExistence type="predicted"/>
<feature type="transmembrane region" description="Helical" evidence="2">
    <location>
        <begin position="88"/>
        <end position="110"/>
    </location>
</feature>
<evidence type="ECO:0000256" key="2">
    <source>
        <dbReference type="SAM" id="Phobius"/>
    </source>
</evidence>
<comment type="caution">
    <text evidence="3">The sequence shown here is derived from an EMBL/GenBank/DDBJ whole genome shotgun (WGS) entry which is preliminary data.</text>
</comment>
<gene>
    <name evidence="3" type="ORF">PG993_007942</name>
</gene>
<accession>A0ABR1T0C4</accession>
<organism evidence="3 4">
    <name type="scientific">Apiospora rasikravindrae</name>
    <dbReference type="NCBI Taxonomy" id="990691"/>
    <lineage>
        <taxon>Eukaryota</taxon>
        <taxon>Fungi</taxon>
        <taxon>Dikarya</taxon>
        <taxon>Ascomycota</taxon>
        <taxon>Pezizomycotina</taxon>
        <taxon>Sordariomycetes</taxon>
        <taxon>Xylariomycetidae</taxon>
        <taxon>Amphisphaeriales</taxon>
        <taxon>Apiosporaceae</taxon>
        <taxon>Apiospora</taxon>
    </lineage>
</organism>
<feature type="region of interest" description="Disordered" evidence="1">
    <location>
        <begin position="27"/>
        <end position="79"/>
    </location>
</feature>
<evidence type="ECO:0000256" key="1">
    <source>
        <dbReference type="SAM" id="MobiDB-lite"/>
    </source>
</evidence>
<dbReference type="EMBL" id="JAQQWK010000006">
    <property type="protein sequence ID" value="KAK8039531.1"/>
    <property type="molecule type" value="Genomic_DNA"/>
</dbReference>
<name>A0ABR1T0C4_9PEZI</name>
<keyword evidence="2" id="KW-0472">Membrane</keyword>
<evidence type="ECO:0000313" key="3">
    <source>
        <dbReference type="EMBL" id="KAK8039531.1"/>
    </source>
</evidence>
<reference evidence="3 4" key="1">
    <citation type="submission" date="2023-01" db="EMBL/GenBank/DDBJ databases">
        <title>Analysis of 21 Apiospora genomes using comparative genomics revels a genus with tremendous synthesis potential of carbohydrate active enzymes and secondary metabolites.</title>
        <authorList>
            <person name="Sorensen T."/>
        </authorList>
    </citation>
    <scope>NUCLEOTIDE SEQUENCE [LARGE SCALE GENOMIC DNA]</scope>
    <source>
        <strain evidence="3 4">CBS 33761</strain>
    </source>
</reference>
<dbReference type="Proteomes" id="UP001444661">
    <property type="component" value="Unassembled WGS sequence"/>
</dbReference>
<sequence length="158" mass="17510">MFKHFKCSKPTDPRICASQGSFLLPSVNDRPSALNPGDTAPRVLHRKRAPKERGVPLRGSQEEVDQDGRLQPQHAAHEPKGAAAATGYLVICTFPVAAVGPVLPLLLLLLPGAGWFRRRRRHVEESGERECDFRQGREYQKDKELLEFPGAVVAGPKR</sequence>
<keyword evidence="2" id="KW-0812">Transmembrane</keyword>
<protein>
    <submittedName>
        <fullName evidence="3">Uncharacterized protein</fullName>
    </submittedName>
</protein>
<keyword evidence="2" id="KW-1133">Transmembrane helix</keyword>